<feature type="transmembrane region" description="Helical" evidence="6">
    <location>
        <begin position="196"/>
        <end position="214"/>
    </location>
</feature>
<dbReference type="InterPro" id="IPR052337">
    <property type="entry name" value="SAT4-like"/>
</dbReference>
<protein>
    <recommendedName>
        <fullName evidence="7">Rhodopsin domain-containing protein</fullName>
    </recommendedName>
</protein>
<evidence type="ECO:0000256" key="2">
    <source>
        <dbReference type="ARBA" id="ARBA00022692"/>
    </source>
</evidence>
<proteinExistence type="inferred from homology"/>
<feature type="transmembrane region" description="Helical" evidence="6">
    <location>
        <begin position="122"/>
        <end position="142"/>
    </location>
</feature>
<evidence type="ECO:0000313" key="9">
    <source>
        <dbReference type="Proteomes" id="UP001303115"/>
    </source>
</evidence>
<comment type="similarity">
    <text evidence="5">Belongs to the SAT4 family.</text>
</comment>
<reference evidence="9" key="1">
    <citation type="journal article" date="2023" name="Mol. Phylogenet. Evol.">
        <title>Genome-scale phylogeny and comparative genomics of the fungal order Sordariales.</title>
        <authorList>
            <person name="Hensen N."/>
            <person name="Bonometti L."/>
            <person name="Westerberg I."/>
            <person name="Brannstrom I.O."/>
            <person name="Guillou S."/>
            <person name="Cros-Aarteil S."/>
            <person name="Calhoun S."/>
            <person name="Haridas S."/>
            <person name="Kuo A."/>
            <person name="Mondo S."/>
            <person name="Pangilinan J."/>
            <person name="Riley R."/>
            <person name="LaButti K."/>
            <person name="Andreopoulos B."/>
            <person name="Lipzen A."/>
            <person name="Chen C."/>
            <person name="Yan M."/>
            <person name="Daum C."/>
            <person name="Ng V."/>
            <person name="Clum A."/>
            <person name="Steindorff A."/>
            <person name="Ohm R.A."/>
            <person name="Martin F."/>
            <person name="Silar P."/>
            <person name="Natvig D.O."/>
            <person name="Lalanne C."/>
            <person name="Gautier V."/>
            <person name="Ament-Velasquez S.L."/>
            <person name="Kruys A."/>
            <person name="Hutchinson M.I."/>
            <person name="Powell A.J."/>
            <person name="Barry K."/>
            <person name="Miller A.N."/>
            <person name="Grigoriev I.V."/>
            <person name="Debuchy R."/>
            <person name="Gladieux P."/>
            <person name="Hiltunen Thoren M."/>
            <person name="Johannesson H."/>
        </authorList>
    </citation>
    <scope>NUCLEOTIDE SEQUENCE [LARGE SCALE GENOMIC DNA]</scope>
    <source>
        <strain evidence="9">CBS 284.82</strain>
    </source>
</reference>
<comment type="subcellular location">
    <subcellularLocation>
        <location evidence="1">Membrane</location>
        <topology evidence="1">Multi-pass membrane protein</topology>
    </subcellularLocation>
</comment>
<evidence type="ECO:0000259" key="7">
    <source>
        <dbReference type="Pfam" id="PF20684"/>
    </source>
</evidence>
<dbReference type="AlphaFoldDB" id="A0AAN6SPV0"/>
<name>A0AAN6SPV0_9PEZI</name>
<accession>A0AAN6SPV0</accession>
<evidence type="ECO:0000256" key="5">
    <source>
        <dbReference type="ARBA" id="ARBA00038359"/>
    </source>
</evidence>
<keyword evidence="3 6" id="KW-1133">Transmembrane helix</keyword>
<sequence>MDRNSDVDYGPQLNVLTWLLVSVSGLFLFTRLYLKNCQHRGLWWDDWILLASWVALTAAAGLLAFLISLGYGKRFIAVPDFGYFALLVNILSTLMIIANLWGKTSFGVTLLRIPVRWMRISVWYILTTLTLTLTASVLLVWIECGPFKLAGQCVPVDVSIRYNVFSCAYSAVADVALAFLPWKYLLSQQMSKKEKMGVMVAMSMGLFAGATAAAKAPTITKLSGTTDARTSIPLVALGTAEAAVCIVAASIPILRALSRGGFRGPAHFGYETGYPSTMAESGLRNGVSMHSQTASLSLPIQAPPPSAQLDTRRNTPTTYRQLWNEPDKAYAYICWCKPPFEESDADEKEDEDDGEDACDGGKTCVCGKPADEYPGHKWIATYACRRKFLCQVDMALFRDPNNFDMHTFSGHDACGVVEVIENLLLDFVEANGNWREQWVVSDDPDSLDQLIRLVGRTFLAMLAQLERQRRLGPNSEVKNLGLIMSLYIKVVQAMQANEMPEVEDPETVELKSADGSTQAYTFDLANVDKYILGYAERHSIAVPDVPVRHDEGVAEKLPIQTAEDPWNTAKAFREYEKMYGKADGPAHKPAMGGDKYDITTWTSAERRSASFNKRDPFSKREIEALKMGLMLKFE</sequence>
<feature type="transmembrane region" description="Helical" evidence="6">
    <location>
        <begin position="15"/>
        <end position="34"/>
    </location>
</feature>
<gene>
    <name evidence="8" type="ORF">C8A01DRAFT_17313</name>
</gene>
<evidence type="ECO:0000256" key="4">
    <source>
        <dbReference type="ARBA" id="ARBA00023136"/>
    </source>
</evidence>
<keyword evidence="9" id="KW-1185">Reference proteome</keyword>
<evidence type="ECO:0000256" key="1">
    <source>
        <dbReference type="ARBA" id="ARBA00004141"/>
    </source>
</evidence>
<dbReference type="PANTHER" id="PTHR33048">
    <property type="entry name" value="PTH11-LIKE INTEGRAL MEMBRANE PROTEIN (AFU_ORTHOLOGUE AFUA_5G11245)"/>
    <property type="match status" value="1"/>
</dbReference>
<keyword evidence="4 6" id="KW-0472">Membrane</keyword>
<feature type="transmembrane region" description="Helical" evidence="6">
    <location>
        <begin position="46"/>
        <end position="69"/>
    </location>
</feature>
<feature type="transmembrane region" description="Helical" evidence="6">
    <location>
        <begin position="162"/>
        <end position="184"/>
    </location>
</feature>
<evidence type="ECO:0000313" key="8">
    <source>
        <dbReference type="EMBL" id="KAK4038629.1"/>
    </source>
</evidence>
<evidence type="ECO:0000256" key="6">
    <source>
        <dbReference type="SAM" id="Phobius"/>
    </source>
</evidence>
<comment type="caution">
    <text evidence="8">The sequence shown here is derived from an EMBL/GenBank/DDBJ whole genome shotgun (WGS) entry which is preliminary data.</text>
</comment>
<dbReference type="EMBL" id="MU854423">
    <property type="protein sequence ID" value="KAK4038629.1"/>
    <property type="molecule type" value="Genomic_DNA"/>
</dbReference>
<feature type="transmembrane region" description="Helical" evidence="6">
    <location>
        <begin position="234"/>
        <end position="254"/>
    </location>
</feature>
<dbReference type="Pfam" id="PF20684">
    <property type="entry name" value="Fung_rhodopsin"/>
    <property type="match status" value="1"/>
</dbReference>
<feature type="transmembrane region" description="Helical" evidence="6">
    <location>
        <begin position="81"/>
        <end position="101"/>
    </location>
</feature>
<evidence type="ECO:0000256" key="3">
    <source>
        <dbReference type="ARBA" id="ARBA00022989"/>
    </source>
</evidence>
<dbReference type="PANTHER" id="PTHR33048:SF42">
    <property type="entry name" value="INTEGRAL MEMBRANE PROTEIN"/>
    <property type="match status" value="1"/>
</dbReference>
<keyword evidence="2 6" id="KW-0812">Transmembrane</keyword>
<dbReference type="InterPro" id="IPR049326">
    <property type="entry name" value="Rhodopsin_dom_fungi"/>
</dbReference>
<dbReference type="GO" id="GO:0016020">
    <property type="term" value="C:membrane"/>
    <property type="evidence" value="ECO:0007669"/>
    <property type="project" value="UniProtKB-SubCell"/>
</dbReference>
<dbReference type="Proteomes" id="UP001303115">
    <property type="component" value="Unassembled WGS sequence"/>
</dbReference>
<feature type="domain" description="Rhodopsin" evidence="7">
    <location>
        <begin position="31"/>
        <end position="258"/>
    </location>
</feature>
<organism evidence="8 9">
    <name type="scientific">Parachaetomium inaequale</name>
    <dbReference type="NCBI Taxonomy" id="2588326"/>
    <lineage>
        <taxon>Eukaryota</taxon>
        <taxon>Fungi</taxon>
        <taxon>Dikarya</taxon>
        <taxon>Ascomycota</taxon>
        <taxon>Pezizomycotina</taxon>
        <taxon>Sordariomycetes</taxon>
        <taxon>Sordariomycetidae</taxon>
        <taxon>Sordariales</taxon>
        <taxon>Chaetomiaceae</taxon>
        <taxon>Parachaetomium</taxon>
    </lineage>
</organism>